<dbReference type="InterPro" id="IPR036603">
    <property type="entry name" value="RBP11-like"/>
</dbReference>
<organism evidence="6">
    <name type="scientific">Prasinoderma singulare</name>
    <dbReference type="NCBI Taxonomy" id="676789"/>
    <lineage>
        <taxon>Eukaryota</taxon>
        <taxon>Viridiplantae</taxon>
        <taxon>Prasinodermophyta</taxon>
        <taxon>Prasinodermophyceae</taxon>
        <taxon>Prasinodermales</taxon>
        <taxon>Prasinodermaceae</taxon>
        <taxon>Prasinoderma</taxon>
    </lineage>
</organism>
<dbReference type="Pfam" id="PF13656">
    <property type="entry name" value="RNA_pol_L_2"/>
    <property type="match status" value="1"/>
</dbReference>
<accession>A0A7S3FES2</accession>
<dbReference type="HAMAP" id="MF_00261">
    <property type="entry name" value="RNApol_arch_Rpo11"/>
    <property type="match status" value="1"/>
</dbReference>
<feature type="region of interest" description="Disordered" evidence="4">
    <location>
        <begin position="1"/>
        <end position="26"/>
    </location>
</feature>
<comment type="similarity">
    <text evidence="3">Belongs to the archaeal Rpo11/eukaryotic RPB11/RPC19 RNA polymerase subunit family.</text>
</comment>
<dbReference type="SUPFAM" id="SSF55257">
    <property type="entry name" value="RBP11-like subunits of RNA polymerase"/>
    <property type="match status" value="1"/>
</dbReference>
<dbReference type="InterPro" id="IPR033898">
    <property type="entry name" value="RNAP_AC19"/>
</dbReference>
<dbReference type="Gene3D" id="3.30.1360.10">
    <property type="entry name" value="RNA polymerase, RBP11-like subunit"/>
    <property type="match status" value="1"/>
</dbReference>
<evidence type="ECO:0000313" key="6">
    <source>
        <dbReference type="EMBL" id="CAE0141919.1"/>
    </source>
</evidence>
<dbReference type="GO" id="GO:0006383">
    <property type="term" value="P:transcription by RNA polymerase III"/>
    <property type="evidence" value="ECO:0007669"/>
    <property type="project" value="TreeGrafter"/>
</dbReference>
<feature type="domain" description="DNA-directed RNA polymerase RBP11-like dimerisation" evidence="5">
    <location>
        <begin position="31"/>
        <end position="103"/>
    </location>
</feature>
<evidence type="ECO:0000256" key="3">
    <source>
        <dbReference type="ARBA" id="ARBA00025751"/>
    </source>
</evidence>
<dbReference type="CDD" id="cd07029">
    <property type="entry name" value="RNAP_I_III_AC19"/>
    <property type="match status" value="1"/>
</dbReference>
<dbReference type="GO" id="GO:0006362">
    <property type="term" value="P:transcription elongation by RNA polymerase I"/>
    <property type="evidence" value="ECO:0007669"/>
    <property type="project" value="TreeGrafter"/>
</dbReference>
<dbReference type="PANTHER" id="PTHR13946:SF28">
    <property type="entry name" value="DNA-DIRECTED RNA POLYMERASES I AND III SUBUNIT RPAC2"/>
    <property type="match status" value="1"/>
</dbReference>
<keyword evidence="1" id="KW-0240">DNA-directed RNA polymerase</keyword>
<proteinExistence type="inferred from homology"/>
<dbReference type="AlphaFoldDB" id="A0A7S3FES2"/>
<evidence type="ECO:0000256" key="4">
    <source>
        <dbReference type="SAM" id="MobiDB-lite"/>
    </source>
</evidence>
<dbReference type="GO" id="GO:0046983">
    <property type="term" value="F:protein dimerization activity"/>
    <property type="evidence" value="ECO:0007669"/>
    <property type="project" value="InterPro"/>
</dbReference>
<name>A0A7S3FES2_9VIRI</name>
<reference evidence="6" key="1">
    <citation type="submission" date="2021-01" db="EMBL/GenBank/DDBJ databases">
        <authorList>
            <person name="Corre E."/>
            <person name="Pelletier E."/>
            <person name="Niang G."/>
            <person name="Scheremetjew M."/>
            <person name="Finn R."/>
            <person name="Kale V."/>
            <person name="Holt S."/>
            <person name="Cochrane G."/>
            <person name="Meng A."/>
            <person name="Brown T."/>
            <person name="Cohen L."/>
        </authorList>
    </citation>
    <scope>NUCLEOTIDE SEQUENCE</scope>
    <source>
        <strain evidence="6">RCC927</strain>
    </source>
</reference>
<evidence type="ECO:0000256" key="2">
    <source>
        <dbReference type="ARBA" id="ARBA00023163"/>
    </source>
</evidence>
<evidence type="ECO:0000256" key="1">
    <source>
        <dbReference type="ARBA" id="ARBA00022478"/>
    </source>
</evidence>
<dbReference type="GO" id="GO:0003899">
    <property type="term" value="F:DNA-directed RNA polymerase activity"/>
    <property type="evidence" value="ECO:0007669"/>
    <property type="project" value="InterPro"/>
</dbReference>
<dbReference type="InterPro" id="IPR009025">
    <property type="entry name" value="RBP11-like_dimer"/>
</dbReference>
<dbReference type="InterPro" id="IPR022905">
    <property type="entry name" value="Rpo11-like"/>
</dbReference>
<evidence type="ECO:0000259" key="5">
    <source>
        <dbReference type="Pfam" id="PF13656"/>
    </source>
</evidence>
<sequence length="118" mass="12716">MQDAGLGVRTATAMAHSADGGDAPSPRECARTFVIGDEDHTLGNALRHVLNRHPQTHLAGYTVPHPSEQSVNLRVQTKGAKSSREVLAEACGQLEEMCDVVAKKFEGAMEEHKSAMHE</sequence>
<keyword evidence="2" id="KW-0804">Transcription</keyword>
<protein>
    <recommendedName>
        <fullName evidence="5">DNA-directed RNA polymerase RBP11-like dimerisation domain-containing protein</fullName>
    </recommendedName>
</protein>
<gene>
    <name evidence="6" type="ORF">PSIN1315_LOCUS8609</name>
</gene>
<dbReference type="GO" id="GO:0005666">
    <property type="term" value="C:RNA polymerase III complex"/>
    <property type="evidence" value="ECO:0007669"/>
    <property type="project" value="TreeGrafter"/>
</dbReference>
<dbReference type="PANTHER" id="PTHR13946">
    <property type="entry name" value="DNA-DIRECTED RNA POLYMERASE I,II,III"/>
    <property type="match status" value="1"/>
</dbReference>
<dbReference type="EMBL" id="HBHY01013434">
    <property type="protein sequence ID" value="CAE0141919.1"/>
    <property type="molecule type" value="Transcribed_RNA"/>
</dbReference>
<dbReference type="GO" id="GO:0005736">
    <property type="term" value="C:RNA polymerase I complex"/>
    <property type="evidence" value="ECO:0007669"/>
    <property type="project" value="TreeGrafter"/>
</dbReference>